<dbReference type="AlphaFoldDB" id="A4TZE9"/>
<evidence type="ECO:0000256" key="2">
    <source>
        <dbReference type="ARBA" id="ARBA00011028"/>
    </source>
</evidence>
<proteinExistence type="inferred from homology"/>
<evidence type="ECO:0000256" key="6">
    <source>
        <dbReference type="ARBA" id="ARBA00022729"/>
    </source>
</evidence>
<dbReference type="SUPFAM" id="SSF53807">
    <property type="entry name" value="Helical backbone' metal receptor"/>
    <property type="match status" value="1"/>
</dbReference>
<evidence type="ECO:0000256" key="11">
    <source>
        <dbReference type="ARBA" id="ARBA00023157"/>
    </source>
</evidence>
<evidence type="ECO:0000256" key="4">
    <source>
        <dbReference type="ARBA" id="ARBA00022448"/>
    </source>
</evidence>
<comment type="similarity">
    <text evidence="2">Belongs to the bacterial solute-binding protein 9 family.</text>
</comment>
<keyword evidence="11" id="KW-1015">Disulfide bond</keyword>
<comment type="subcellular location">
    <subcellularLocation>
        <location evidence="1">Periplasm</location>
    </subcellularLocation>
</comment>
<reference evidence="13" key="1">
    <citation type="journal article" date="2007" name="J. Bacteriol.">
        <title>Comparative genome analysis of four magnetotactic bacteria reveals a complex set of group-specific genes implicated in magnetosome biomineralization and function.</title>
        <authorList>
            <person name="Richter M."/>
            <person name="Kube M."/>
            <person name="Bazylinski D.A."/>
            <person name="Lombardot T."/>
            <person name="Gloeckner F.O."/>
            <person name="Reinhardt R."/>
            <person name="Schueler D."/>
        </authorList>
    </citation>
    <scope>NUCLEOTIDE SEQUENCE</scope>
    <source>
        <strain evidence="13">MSR-1</strain>
    </source>
</reference>
<dbReference type="GO" id="GO:0046872">
    <property type="term" value="F:metal ion binding"/>
    <property type="evidence" value="ECO:0007669"/>
    <property type="project" value="UniProtKB-KW"/>
</dbReference>
<dbReference type="GO" id="GO:0042597">
    <property type="term" value="C:periplasmic space"/>
    <property type="evidence" value="ECO:0007669"/>
    <property type="project" value="UniProtKB-SubCell"/>
</dbReference>
<keyword evidence="5" id="KW-0479">Metal-binding</keyword>
<dbReference type="GO" id="GO:0006829">
    <property type="term" value="P:zinc ion transport"/>
    <property type="evidence" value="ECO:0007669"/>
    <property type="project" value="UniProtKB-KW"/>
</dbReference>
<evidence type="ECO:0000256" key="1">
    <source>
        <dbReference type="ARBA" id="ARBA00004418"/>
    </source>
</evidence>
<organism evidence="13">
    <name type="scientific">Magnetospirillum gryphiswaldense</name>
    <dbReference type="NCBI Taxonomy" id="55518"/>
    <lineage>
        <taxon>Bacteria</taxon>
        <taxon>Pseudomonadati</taxon>
        <taxon>Pseudomonadota</taxon>
        <taxon>Alphaproteobacteria</taxon>
        <taxon>Rhodospirillales</taxon>
        <taxon>Rhodospirillaceae</taxon>
        <taxon>Magnetospirillum</taxon>
    </lineage>
</organism>
<evidence type="ECO:0000256" key="3">
    <source>
        <dbReference type="ARBA" id="ARBA00015915"/>
    </source>
</evidence>
<dbReference type="InterPro" id="IPR006127">
    <property type="entry name" value="ZnuA-like"/>
</dbReference>
<evidence type="ECO:0000256" key="9">
    <source>
        <dbReference type="ARBA" id="ARBA00022906"/>
    </source>
</evidence>
<dbReference type="InterPro" id="IPR035520">
    <property type="entry name" value="ZnuA"/>
</dbReference>
<keyword evidence="10" id="KW-0406">Ion transport</keyword>
<keyword evidence="4" id="KW-0813">Transport</keyword>
<evidence type="ECO:0000256" key="8">
    <source>
        <dbReference type="ARBA" id="ARBA00022833"/>
    </source>
</evidence>
<keyword evidence="8" id="KW-0862">Zinc</keyword>
<dbReference type="PANTHER" id="PTHR42953:SF3">
    <property type="entry name" value="HIGH-AFFINITY ZINC UPTAKE SYSTEM PROTEIN ZNUA"/>
    <property type="match status" value="1"/>
</dbReference>
<name>A4TZE9_9PROT</name>
<keyword evidence="9" id="KW-0864">Zinc transport</keyword>
<dbReference type="RefSeq" id="WP_106002439.1">
    <property type="nucleotide sequence ID" value="NZ_CP027527.1"/>
</dbReference>
<evidence type="ECO:0000256" key="12">
    <source>
        <dbReference type="SAM" id="SignalP"/>
    </source>
</evidence>
<evidence type="ECO:0000256" key="7">
    <source>
        <dbReference type="ARBA" id="ARBA00022764"/>
    </source>
</evidence>
<dbReference type="Gene3D" id="3.40.50.1980">
    <property type="entry name" value="Nitrogenase molybdenum iron protein domain"/>
    <property type="match status" value="2"/>
</dbReference>
<keyword evidence="6 12" id="KW-0732">Signal</keyword>
<feature type="chain" id="PRO_5002673190" description="High-affinity zinc uptake system protein ZnuA" evidence="12">
    <location>
        <begin position="22"/>
        <end position="310"/>
    </location>
</feature>
<accession>A4TZE9</accession>
<dbReference type="CDD" id="cd01019">
    <property type="entry name" value="ZnuA"/>
    <property type="match status" value="1"/>
</dbReference>
<sequence length="310" mass="33349">MWKSLALCVPLLALSSAPVLAEVPKVVASIQPLHSLAAMVMDGIGQPTLLVSGTASEHGYTLKPSDMRVLEQAEIAVIVDTGYETFLAKPLKSRGKKIDVVAMADLPGMTVLEPRAGGLWDGHHEKHDHDSHGPDHHDRLDGHLWLNTSNAQILVTALTEMLAEKDPANALAYRRNADTAKTRLAALDAQLRDTLAPIKDRPYVVFHDAYQYFEARYGLSPAGSITVDPDRPPPPKRLAALKDKLVQAKAACVFHEPQFPAPIVETLAKSASAKTGLLDPQGVALPPGPDLYPTLLTNLADSLTKCLSAP</sequence>
<evidence type="ECO:0000313" key="13">
    <source>
        <dbReference type="EMBL" id="CAM76006.1"/>
    </source>
</evidence>
<dbReference type="EMBL" id="CU459003">
    <property type="protein sequence ID" value="CAM76006.1"/>
    <property type="molecule type" value="Genomic_DNA"/>
</dbReference>
<dbReference type="Pfam" id="PF01297">
    <property type="entry name" value="ZnuA"/>
    <property type="match status" value="1"/>
</dbReference>
<gene>
    <name evidence="13" type="ORF">MGR_3334</name>
</gene>
<dbReference type="PANTHER" id="PTHR42953">
    <property type="entry name" value="HIGH-AFFINITY ZINC UPTAKE SYSTEM PROTEIN ZNUA-RELATED"/>
    <property type="match status" value="1"/>
</dbReference>
<protein>
    <recommendedName>
        <fullName evidence="3">High-affinity zinc uptake system protein ZnuA</fullName>
    </recommendedName>
</protein>
<evidence type="ECO:0000256" key="5">
    <source>
        <dbReference type="ARBA" id="ARBA00022723"/>
    </source>
</evidence>
<feature type="signal peptide" evidence="12">
    <location>
        <begin position="1"/>
        <end position="21"/>
    </location>
</feature>
<keyword evidence="7" id="KW-0574">Periplasm</keyword>
<dbReference type="InterPro" id="IPR050492">
    <property type="entry name" value="Bact_metal-bind_prot9"/>
</dbReference>
<evidence type="ECO:0000256" key="10">
    <source>
        <dbReference type="ARBA" id="ARBA00023065"/>
    </source>
</evidence>